<evidence type="ECO:0000313" key="1">
    <source>
        <dbReference type="EMBL" id="KAG2206342.1"/>
    </source>
</evidence>
<name>A0A8H7R8J4_9FUNG</name>
<dbReference type="EMBL" id="JAEPRB010001241">
    <property type="protein sequence ID" value="KAG2206342.1"/>
    <property type="molecule type" value="Genomic_DNA"/>
</dbReference>
<organism evidence="1 2">
    <name type="scientific">Circinella minor</name>
    <dbReference type="NCBI Taxonomy" id="1195481"/>
    <lineage>
        <taxon>Eukaryota</taxon>
        <taxon>Fungi</taxon>
        <taxon>Fungi incertae sedis</taxon>
        <taxon>Mucoromycota</taxon>
        <taxon>Mucoromycotina</taxon>
        <taxon>Mucoromycetes</taxon>
        <taxon>Mucorales</taxon>
        <taxon>Lichtheimiaceae</taxon>
        <taxon>Circinella</taxon>
    </lineage>
</organism>
<dbReference type="Proteomes" id="UP000646827">
    <property type="component" value="Unassembled WGS sequence"/>
</dbReference>
<proteinExistence type="predicted"/>
<evidence type="ECO:0000313" key="2">
    <source>
        <dbReference type="Proteomes" id="UP000646827"/>
    </source>
</evidence>
<comment type="caution">
    <text evidence="1">The sequence shown here is derived from an EMBL/GenBank/DDBJ whole genome shotgun (WGS) entry which is preliminary data.</text>
</comment>
<dbReference type="AlphaFoldDB" id="A0A8H7R8J4"/>
<accession>A0A8H7R8J4</accession>
<feature type="non-terminal residue" evidence="1">
    <location>
        <position position="234"/>
    </location>
</feature>
<protein>
    <submittedName>
        <fullName evidence="1">Uncharacterized protein</fullName>
    </submittedName>
</protein>
<keyword evidence="2" id="KW-1185">Reference proteome</keyword>
<dbReference type="OrthoDB" id="2210827at2759"/>
<feature type="non-terminal residue" evidence="1">
    <location>
        <position position="1"/>
    </location>
</feature>
<gene>
    <name evidence="1" type="ORF">INT45_003625</name>
</gene>
<reference evidence="1 2" key="1">
    <citation type="submission" date="2020-12" db="EMBL/GenBank/DDBJ databases">
        <title>Metabolic potential, ecology and presence of endohyphal bacteria is reflected in genomic diversity of Mucoromycotina.</title>
        <authorList>
            <person name="Muszewska A."/>
            <person name="Okrasinska A."/>
            <person name="Steczkiewicz K."/>
            <person name="Drgas O."/>
            <person name="Orlowska M."/>
            <person name="Perlinska-Lenart U."/>
            <person name="Aleksandrzak-Piekarczyk T."/>
            <person name="Szatraj K."/>
            <person name="Zielenkiewicz U."/>
            <person name="Pilsyk S."/>
            <person name="Malc E."/>
            <person name="Mieczkowski P."/>
            <person name="Kruszewska J.S."/>
            <person name="Biernat P."/>
            <person name="Pawlowska J."/>
        </authorList>
    </citation>
    <scope>NUCLEOTIDE SEQUENCE [LARGE SCALE GENOMIC DNA]</scope>
    <source>
        <strain evidence="1 2">CBS 142.35</strain>
    </source>
</reference>
<sequence>SKNIKYYREEQALKKKKGSHEITDFFKKAVVDKNHEDNEDNEYDEYDDELETSPPLMTIQEAYDQLTSIVAPIMNAKKDDERAMRDYKLRKYSGVYVYFGERLRKTLVMKASQIAAKRVWITPSNHYRARAIRSYANEYLYYGKISPHQQGKHIKRVSLLSNEDIKEAAQKWIITTKIEKRGIPELLKYLNYTVIPKIKNEGKKNERHIWYRKGLETILTERGLGKWDEYKSQG</sequence>